<dbReference type="SUPFAM" id="SSF52009">
    <property type="entry name" value="Phosphohistidine domain"/>
    <property type="match status" value="1"/>
</dbReference>
<evidence type="ECO:0000256" key="2">
    <source>
        <dbReference type="ARBA" id="ARBA00001946"/>
    </source>
</evidence>
<evidence type="ECO:0000256" key="13">
    <source>
        <dbReference type="ARBA" id="ARBA00022723"/>
    </source>
</evidence>
<evidence type="ECO:0000256" key="17">
    <source>
        <dbReference type="PIRNR" id="PIRNR000732"/>
    </source>
</evidence>
<dbReference type="RefSeq" id="WP_069699196.1">
    <property type="nucleotide sequence ID" value="NZ_JAGGMA010000007.1"/>
</dbReference>
<dbReference type="GO" id="GO:0046872">
    <property type="term" value="F:metal ion binding"/>
    <property type="evidence" value="ECO:0007669"/>
    <property type="project" value="UniProtKB-KW"/>
</dbReference>
<dbReference type="InterPro" id="IPR040442">
    <property type="entry name" value="Pyrv_kinase-like_dom_sf"/>
</dbReference>
<keyword evidence="14 17" id="KW-0418">Kinase</keyword>
<evidence type="ECO:0000256" key="11">
    <source>
        <dbReference type="ARBA" id="ARBA00022679"/>
    </source>
</evidence>
<dbReference type="InterPro" id="IPR008279">
    <property type="entry name" value="PEP-util_enz_mobile_dom"/>
</dbReference>
<dbReference type="GO" id="GO:0016301">
    <property type="term" value="F:kinase activity"/>
    <property type="evidence" value="ECO:0007669"/>
    <property type="project" value="UniProtKB-KW"/>
</dbReference>
<evidence type="ECO:0000256" key="19">
    <source>
        <dbReference type="PIRSR" id="PIRSR000732-2"/>
    </source>
</evidence>
<feature type="binding site" evidence="19">
    <location>
        <begin position="458"/>
        <end position="459"/>
    </location>
    <ligand>
        <name>phosphoenolpyruvate</name>
        <dbReference type="ChEBI" id="CHEBI:58702"/>
    </ligand>
</feature>
<dbReference type="PANTHER" id="PTHR46244">
    <property type="entry name" value="PHOSPHOENOLPYRUVATE-PROTEIN PHOSPHOTRANSFERASE"/>
    <property type="match status" value="1"/>
</dbReference>
<evidence type="ECO:0000256" key="16">
    <source>
        <dbReference type="ARBA" id="ARBA00033235"/>
    </source>
</evidence>
<dbReference type="NCBIfam" id="TIGR01417">
    <property type="entry name" value="PTS_I_fam"/>
    <property type="match status" value="1"/>
</dbReference>
<evidence type="ECO:0000256" key="7">
    <source>
        <dbReference type="ARBA" id="ARBA00016544"/>
    </source>
</evidence>
<feature type="domain" description="PEP-utilising enzyme C-terminal" evidence="22">
    <location>
        <begin position="252"/>
        <end position="545"/>
    </location>
</feature>
<dbReference type="InterPro" id="IPR018274">
    <property type="entry name" value="PEP_util_AS"/>
</dbReference>
<feature type="binding site" evidence="19">
    <location>
        <position position="334"/>
    </location>
    <ligand>
        <name>phosphoenolpyruvate</name>
        <dbReference type="ChEBI" id="CHEBI:58702"/>
    </ligand>
</feature>
<dbReference type="PIRSF" id="PIRSF000732">
    <property type="entry name" value="PTS_enzyme_I"/>
    <property type="match status" value="1"/>
</dbReference>
<dbReference type="EMBL" id="MIEK01000034">
    <property type="protein sequence ID" value="OEH81874.1"/>
    <property type="molecule type" value="Genomic_DNA"/>
</dbReference>
<evidence type="ECO:0000259" key="21">
    <source>
        <dbReference type="Pfam" id="PF00391"/>
    </source>
</evidence>
<dbReference type="AlphaFoldDB" id="A0A1E5KVG3"/>
<keyword evidence="9 17" id="KW-0963">Cytoplasm</keyword>
<keyword evidence="24" id="KW-0670">Pyruvate</keyword>
<comment type="cofactor">
    <cofactor evidence="2 17 20">
        <name>Mg(2+)</name>
        <dbReference type="ChEBI" id="CHEBI:18420"/>
    </cofactor>
</comment>
<organism evidence="24 25">
    <name type="scientific">Enterococcus rivorum</name>
    <dbReference type="NCBI Taxonomy" id="762845"/>
    <lineage>
        <taxon>Bacteria</taxon>
        <taxon>Bacillati</taxon>
        <taxon>Bacillota</taxon>
        <taxon>Bacilli</taxon>
        <taxon>Lactobacillales</taxon>
        <taxon>Enterococcaceae</taxon>
        <taxon>Enterococcus</taxon>
    </lineage>
</organism>
<keyword evidence="25" id="KW-1185">Reference proteome</keyword>
<keyword evidence="8 17" id="KW-0813">Transport</keyword>
<reference evidence="24 25" key="1">
    <citation type="submission" date="2016-09" db="EMBL/GenBank/DDBJ databases">
        <authorList>
            <person name="Capua I."/>
            <person name="De Benedictis P."/>
            <person name="Joannis T."/>
            <person name="Lombin L.H."/>
            <person name="Cattoli G."/>
        </authorList>
    </citation>
    <scope>NUCLEOTIDE SEQUENCE [LARGE SCALE GENOMIC DNA]</scope>
    <source>
        <strain evidence="24 25">LMG 25899</strain>
    </source>
</reference>
<keyword evidence="11 17" id="KW-0808">Transferase</keyword>
<accession>A0A1E5KVG3</accession>
<evidence type="ECO:0000256" key="6">
    <source>
        <dbReference type="ARBA" id="ARBA00012232"/>
    </source>
</evidence>
<dbReference type="PRINTS" id="PR01736">
    <property type="entry name" value="PHPHTRNFRASE"/>
</dbReference>
<feature type="domain" description="Phosphotransferase system enzyme I N-terminal" evidence="23">
    <location>
        <begin position="6"/>
        <end position="128"/>
    </location>
</feature>
<comment type="similarity">
    <text evidence="5 17">Belongs to the PEP-utilizing enzyme family.</text>
</comment>
<feature type="binding site" evidence="19">
    <location>
        <position position="469"/>
    </location>
    <ligand>
        <name>phosphoenolpyruvate</name>
        <dbReference type="ChEBI" id="CHEBI:58702"/>
    </ligand>
</feature>
<evidence type="ECO:0000256" key="10">
    <source>
        <dbReference type="ARBA" id="ARBA00022597"/>
    </source>
</evidence>
<gene>
    <name evidence="24" type="ORF">BCR26_03720</name>
</gene>
<comment type="subcellular location">
    <subcellularLocation>
        <location evidence="4 17">Cytoplasm</location>
    </subcellularLocation>
</comment>
<dbReference type="PANTHER" id="PTHR46244:SF3">
    <property type="entry name" value="PHOSPHOENOLPYRUVATE-PROTEIN PHOSPHOTRANSFERASE"/>
    <property type="match status" value="1"/>
</dbReference>
<feature type="active site" description="Proton donor" evidence="18">
    <location>
        <position position="506"/>
    </location>
</feature>
<evidence type="ECO:0000313" key="25">
    <source>
        <dbReference type="Proteomes" id="UP000095256"/>
    </source>
</evidence>
<dbReference type="InterPro" id="IPR008731">
    <property type="entry name" value="PTS_EIN"/>
</dbReference>
<keyword evidence="10 17" id="KW-0762">Sugar transport</keyword>
<dbReference type="Pfam" id="PF05524">
    <property type="entry name" value="PEP-utilisers_N"/>
    <property type="match status" value="1"/>
</dbReference>
<dbReference type="Gene3D" id="3.50.30.10">
    <property type="entry name" value="Phosphohistidine domain"/>
    <property type="match status" value="1"/>
</dbReference>
<dbReference type="OrthoDB" id="9765468at2"/>
<name>A0A1E5KVG3_9ENTE</name>
<evidence type="ECO:0000256" key="20">
    <source>
        <dbReference type="PIRSR" id="PIRSR000732-3"/>
    </source>
</evidence>
<dbReference type="InterPro" id="IPR000121">
    <property type="entry name" value="PEP_util_C"/>
</dbReference>
<feature type="binding site" evidence="20">
    <location>
        <position position="459"/>
    </location>
    <ligand>
        <name>Mg(2+)</name>
        <dbReference type="ChEBI" id="CHEBI:18420"/>
    </ligand>
</feature>
<dbReference type="FunFam" id="3.20.20.60:FF:000007">
    <property type="entry name" value="Phosphoenolpyruvate-protein phosphotransferase"/>
    <property type="match status" value="1"/>
</dbReference>
<dbReference type="GO" id="GO:0008965">
    <property type="term" value="F:phosphoenolpyruvate-protein phosphotransferase activity"/>
    <property type="evidence" value="ECO:0007669"/>
    <property type="project" value="UniProtKB-EC"/>
</dbReference>
<proteinExistence type="inferred from homology"/>
<dbReference type="GO" id="GO:0009401">
    <property type="term" value="P:phosphoenolpyruvate-dependent sugar phosphotransferase system"/>
    <property type="evidence" value="ECO:0007669"/>
    <property type="project" value="UniProtKB-KW"/>
</dbReference>
<evidence type="ECO:0000256" key="18">
    <source>
        <dbReference type="PIRSR" id="PIRSR000732-1"/>
    </source>
</evidence>
<feature type="active site" description="Tele-phosphohistidine intermediate" evidence="18">
    <location>
        <position position="191"/>
    </location>
</feature>
<evidence type="ECO:0000256" key="15">
    <source>
        <dbReference type="ARBA" id="ARBA00022842"/>
    </source>
</evidence>
<dbReference type="EC" id="2.7.3.9" evidence="6 17"/>
<evidence type="ECO:0000256" key="12">
    <source>
        <dbReference type="ARBA" id="ARBA00022683"/>
    </source>
</evidence>
<evidence type="ECO:0000259" key="22">
    <source>
        <dbReference type="Pfam" id="PF02896"/>
    </source>
</evidence>
<dbReference type="Gene3D" id="1.10.274.10">
    <property type="entry name" value="PtsI, HPr-binding domain"/>
    <property type="match status" value="1"/>
</dbReference>
<dbReference type="InterPro" id="IPR050499">
    <property type="entry name" value="PEP-utilizing_PTS_enzyme"/>
</dbReference>
<feature type="binding site" evidence="20">
    <location>
        <position position="435"/>
    </location>
    <ligand>
        <name>Mg(2+)</name>
        <dbReference type="ChEBI" id="CHEBI:18420"/>
    </ligand>
</feature>
<dbReference type="PROSITE" id="PS00370">
    <property type="entry name" value="PEP_ENZYMES_PHOS_SITE"/>
    <property type="match status" value="1"/>
</dbReference>
<protein>
    <recommendedName>
        <fullName evidence="7 17">Phosphoenolpyruvate-protein phosphotransferase</fullName>
        <ecNumber evidence="6 17">2.7.3.9</ecNumber>
    </recommendedName>
    <alternativeName>
        <fullName evidence="16 17">Phosphotransferase system, enzyme I</fullName>
    </alternativeName>
</protein>
<dbReference type="STRING" id="762845.BCR26_03720"/>
<dbReference type="InterPro" id="IPR015813">
    <property type="entry name" value="Pyrv/PenolPyrv_kinase-like_dom"/>
</dbReference>
<keyword evidence="13 17" id="KW-0479">Metal-binding</keyword>
<dbReference type="InterPro" id="IPR036637">
    <property type="entry name" value="Phosphohistidine_dom_sf"/>
</dbReference>
<sequence length="575" mass="63157">MSEMLKGIAASDGVAIAKAYLLVQPDLSFNKITVEDTQAEASRLDSALAKSTGELQAIREKAAQSLGESEAQVFDAHLMVLADPEMIGQIKQNIEDNKVNAESALKEVTDMYVGMFEAMDDNAYMQERAADIRDVAKRVLSHLLGVTLPNPSMINEEVIVVAHDLTPSDTAQLDRNFVKAFVTDIGGRTSHSAIMARSLEIPAIVGTMEITSKVKAGDILAVNGIDGDVILHPTDAEKADFEAKGKAYADLKAEWEKLKNAKTETADGKHFELAANIGTPKDLEGVHNNGGEAVGLYRTEFLYMDSPDFPTEDDQYVAYKAVLEGMDGKPVVVRTMDIGGDKELPYLQLPHEMNPFLGYRALRISLSEQGDDMFRTQMRALLRASVHGNLRIMFPMVATLKEFRAAKKVFDEEKQKLVSEGIKVSDSIQVGIMIEIPAAAVIADKFAKEVDFFSVGTNDLIQYTMAADRMNERVSYLYQPYNPSILRLIKNVIDAAHAEGKWAGMCGEMAGDQTAVPLLVGMGLDEFSMSATSILKTRSLMKNLDTKKMTELADRALNECDTMEEVVALVEEYTK</sequence>
<keyword evidence="12 17" id="KW-0598">Phosphotransferase system</keyword>
<dbReference type="FunFam" id="1.10.274.10:FF:000001">
    <property type="entry name" value="Phosphoenolpyruvate-protein phosphotransferase"/>
    <property type="match status" value="1"/>
</dbReference>
<evidence type="ECO:0000256" key="9">
    <source>
        <dbReference type="ARBA" id="ARBA00022490"/>
    </source>
</evidence>
<dbReference type="SUPFAM" id="SSF51621">
    <property type="entry name" value="Phosphoenolpyruvate/pyruvate domain"/>
    <property type="match status" value="1"/>
</dbReference>
<dbReference type="Proteomes" id="UP000095256">
    <property type="component" value="Unassembled WGS sequence"/>
</dbReference>
<dbReference type="Pfam" id="PF00391">
    <property type="entry name" value="PEP-utilizers"/>
    <property type="match status" value="1"/>
</dbReference>
<keyword evidence="15 17" id="KW-0460">Magnesium</keyword>
<evidence type="ECO:0000256" key="1">
    <source>
        <dbReference type="ARBA" id="ARBA00000683"/>
    </source>
</evidence>
<comment type="function">
    <text evidence="3 17">General (non sugar-specific) component of the phosphoenolpyruvate-dependent sugar phosphotransferase system (sugar PTS). This major carbohydrate active-transport system catalyzes the phosphorylation of incoming sugar substrates concomitantly with their translocation across the cell membrane. Enzyme I transfers the phosphoryl group from phosphoenolpyruvate (PEP) to the phosphoryl carrier protein (HPr).</text>
</comment>
<evidence type="ECO:0000256" key="3">
    <source>
        <dbReference type="ARBA" id="ARBA00002728"/>
    </source>
</evidence>
<dbReference type="PROSITE" id="PS00742">
    <property type="entry name" value="PEP_ENZYMES_2"/>
    <property type="match status" value="1"/>
</dbReference>
<evidence type="ECO:0000256" key="8">
    <source>
        <dbReference type="ARBA" id="ARBA00022448"/>
    </source>
</evidence>
<evidence type="ECO:0000313" key="24">
    <source>
        <dbReference type="EMBL" id="OEH81874.1"/>
    </source>
</evidence>
<dbReference type="Gene3D" id="3.20.20.60">
    <property type="entry name" value="Phosphoenolpyruvate-binding domains"/>
    <property type="match status" value="1"/>
</dbReference>
<dbReference type="SUPFAM" id="SSF47831">
    <property type="entry name" value="Enzyme I of the PEP:sugar phosphotransferase system HPr-binding (sub)domain"/>
    <property type="match status" value="1"/>
</dbReference>
<feature type="binding site" evidence="19">
    <location>
        <position position="298"/>
    </location>
    <ligand>
        <name>phosphoenolpyruvate</name>
        <dbReference type="ChEBI" id="CHEBI:58702"/>
    </ligand>
</feature>
<feature type="domain" description="PEP-utilising enzyme mobile" evidence="21">
    <location>
        <begin position="155"/>
        <end position="227"/>
    </location>
</feature>
<dbReference type="InterPro" id="IPR024692">
    <property type="entry name" value="PTS_EI"/>
</dbReference>
<dbReference type="Pfam" id="PF02896">
    <property type="entry name" value="PEP-utilizers_C"/>
    <property type="match status" value="1"/>
</dbReference>
<dbReference type="InterPro" id="IPR023151">
    <property type="entry name" value="PEP_util_CS"/>
</dbReference>
<evidence type="ECO:0000256" key="14">
    <source>
        <dbReference type="ARBA" id="ARBA00022777"/>
    </source>
</evidence>
<comment type="catalytic activity">
    <reaction evidence="1 17">
        <text>L-histidyl-[protein] + phosphoenolpyruvate = N(pros)-phospho-L-histidyl-[protein] + pyruvate</text>
        <dbReference type="Rhea" id="RHEA:23880"/>
        <dbReference type="Rhea" id="RHEA-COMP:9745"/>
        <dbReference type="Rhea" id="RHEA-COMP:9746"/>
        <dbReference type="ChEBI" id="CHEBI:15361"/>
        <dbReference type="ChEBI" id="CHEBI:29979"/>
        <dbReference type="ChEBI" id="CHEBI:58702"/>
        <dbReference type="ChEBI" id="CHEBI:64837"/>
        <dbReference type="EC" id="2.7.3.9"/>
    </reaction>
</comment>
<evidence type="ECO:0000256" key="5">
    <source>
        <dbReference type="ARBA" id="ARBA00007837"/>
    </source>
</evidence>
<comment type="caution">
    <text evidence="24">The sequence shown here is derived from an EMBL/GenBank/DDBJ whole genome shotgun (WGS) entry which is preliminary data.</text>
</comment>
<dbReference type="InterPro" id="IPR036618">
    <property type="entry name" value="PtsI_HPr-bd_sf"/>
</dbReference>
<dbReference type="GO" id="GO:0005737">
    <property type="term" value="C:cytoplasm"/>
    <property type="evidence" value="ECO:0007669"/>
    <property type="project" value="UniProtKB-SubCell"/>
</dbReference>
<evidence type="ECO:0000259" key="23">
    <source>
        <dbReference type="Pfam" id="PF05524"/>
    </source>
</evidence>
<dbReference type="InterPro" id="IPR006318">
    <property type="entry name" value="PTS_EI-like"/>
</dbReference>
<evidence type="ECO:0000256" key="4">
    <source>
        <dbReference type="ARBA" id="ARBA00004496"/>
    </source>
</evidence>